<evidence type="ECO:0000256" key="1">
    <source>
        <dbReference type="ARBA" id="ARBA00010216"/>
    </source>
</evidence>
<feature type="region of interest" description="Disordered" evidence="2">
    <location>
        <begin position="872"/>
        <end position="923"/>
    </location>
</feature>
<dbReference type="InterPro" id="IPR039786">
    <property type="entry name" value="EFR3"/>
</dbReference>
<dbReference type="PANTHER" id="PTHR47766">
    <property type="entry name" value="PROTEIN EFR3"/>
    <property type="match status" value="1"/>
</dbReference>
<feature type="compositionally biased region" description="Basic and acidic residues" evidence="2">
    <location>
        <begin position="604"/>
        <end position="618"/>
    </location>
</feature>
<sequence length="1175" mass="127119">MASVRQACRPRHQVLTLKCYPQYQKGVVEVKPNPSELSYLLYYLSTRRSKLTKVGAFLTKRVSKDVWRRRLGNVQVALHILTALIEKCPRDLPIYARFVLTIIETVLCSNDISMVEDSIATFETFCRHQDIAIIAAEQSLAQQYREVVRCYANFADPSSSTYSPTKVSLPVAIRWRNAGLRAIKGVVSSESLAADGGTSLKLILPVILENLYSEAEDVLVPLKVRLHETDRAEDDATRPRRMSVTTVHTVDTAEGDPALAAQSTADADKQAEMNARLLALRCLERIIVSGSNRGQIRVAASVALQFIASKRFPETAIQDQSGAAKEGGNWATSLIELIANWCPVQVRFVILMAAMDILHETKPTEDALDSSFTILSVVDWLLKSSVNMIGLSVMDILFGLMHYVSEILSNSGQPGAEDPEKNTESQIDGAGPITERRKSLLTLLEQCIGDLATHIYYGDQVADMIRAILRRFKPTATMDSAAQSSLATVHEAGVAPPAETTQTGDANGEKTHGDAISHDAAKLTALRAVKAILLVSNLRAPGVASSPESRNQVGIHVWEGTQGLLRDSDQEVRRAYADAFLTWLSLETNKRDLKVRVDIPKYIKPSSKRDSEQPDKTNRRSTSAPGNQREKVALAAQSTFLRLLHLAIYDAALESPTAESEILLLHLLLASLVEKLGVNAVQYGLPMVLKLQEDLYTSVDLGRFAARVNIGSLVHGYLLALSEKFNFESTHAGVEVRNEIEKRQSKKQWFPKIRLPPAGLDGIPVDQAPSTNDESTSSITLTPFRNVDDLVNGIDDAYRQTISSPPQSPPTSPPARGFSFPVLNHASVAPQSKTDSGLPSSVREQMLSAWSRESCLAAVEKESIKTLSINGSRGGTITRNGQANGAANGSPAGSASNKHRRMSVPEISRTSEPSSTRGSPVRVTELRRVLSVNHDTQPRKLSPLRGQLDASNASVVSSGSESMVSAAFSVYGVDGDGASVQQDGEQTPEEDGVETPRASASEIALSGNKTPTDPQVPTLSRVNSEEDIPPVPPIPPSLSIPGGFPNDSQRSLVSVDRPATAPDTSRQFSVKDKSEAAQNSRNANLTRNKSRSNNNLAAGISEVFRGAETNGSDALDSAQRAQLRRILDGYLSPDGSILANGDRPATAIPASKAPLGGGYTSRRQVSGNGIGRPPY</sequence>
<name>A0A9W9G406_9EURO</name>
<feature type="compositionally biased region" description="Polar residues" evidence="2">
    <location>
        <begin position="1076"/>
        <end position="1095"/>
    </location>
</feature>
<dbReference type="EMBL" id="JAPQKI010000002">
    <property type="protein sequence ID" value="KAJ5111558.1"/>
    <property type="molecule type" value="Genomic_DNA"/>
</dbReference>
<comment type="similarity">
    <text evidence="1">Belongs to the EFR3 family.</text>
</comment>
<feature type="region of interest" description="Disordered" evidence="2">
    <location>
        <begin position="799"/>
        <end position="820"/>
    </location>
</feature>
<evidence type="ECO:0000313" key="3">
    <source>
        <dbReference type="EMBL" id="KAJ5111558.1"/>
    </source>
</evidence>
<dbReference type="InterPro" id="IPR016024">
    <property type="entry name" value="ARM-type_fold"/>
</dbReference>
<dbReference type="PANTHER" id="PTHR47766:SF1">
    <property type="entry name" value="PROTEIN EFR3"/>
    <property type="match status" value="1"/>
</dbReference>
<dbReference type="Pfam" id="PF21072">
    <property type="entry name" value="EFR3"/>
    <property type="match status" value="2"/>
</dbReference>
<evidence type="ECO:0000313" key="4">
    <source>
        <dbReference type="Proteomes" id="UP001149074"/>
    </source>
</evidence>
<evidence type="ECO:0000256" key="2">
    <source>
        <dbReference type="SAM" id="MobiDB-lite"/>
    </source>
</evidence>
<reference evidence="3" key="2">
    <citation type="journal article" date="2023" name="IMA Fungus">
        <title>Comparative genomic study of the Penicillium genus elucidates a diverse pangenome and 15 lateral gene transfer events.</title>
        <authorList>
            <person name="Petersen C."/>
            <person name="Sorensen T."/>
            <person name="Nielsen M.R."/>
            <person name="Sondergaard T.E."/>
            <person name="Sorensen J.L."/>
            <person name="Fitzpatrick D.A."/>
            <person name="Frisvad J.C."/>
            <person name="Nielsen K.L."/>
        </authorList>
    </citation>
    <scope>NUCLEOTIDE SEQUENCE</scope>
    <source>
        <strain evidence="3">IBT 30761</strain>
    </source>
</reference>
<feature type="region of interest" description="Disordered" evidence="2">
    <location>
        <begin position="975"/>
        <end position="1095"/>
    </location>
</feature>
<dbReference type="RefSeq" id="XP_056479628.1">
    <property type="nucleotide sequence ID" value="XM_056614587.1"/>
</dbReference>
<feature type="region of interest" description="Disordered" evidence="2">
    <location>
        <begin position="1134"/>
        <end position="1175"/>
    </location>
</feature>
<dbReference type="AlphaFoldDB" id="A0A9W9G406"/>
<feature type="compositionally biased region" description="Polar residues" evidence="2">
    <location>
        <begin position="1007"/>
        <end position="1022"/>
    </location>
</feature>
<feature type="region of interest" description="Disordered" evidence="2">
    <location>
        <begin position="411"/>
        <end position="431"/>
    </location>
</feature>
<feature type="compositionally biased region" description="Low complexity" evidence="2">
    <location>
        <begin position="880"/>
        <end position="896"/>
    </location>
</feature>
<feature type="region of interest" description="Disordered" evidence="2">
    <location>
        <begin position="604"/>
        <end position="629"/>
    </location>
</feature>
<dbReference type="Proteomes" id="UP001149074">
    <property type="component" value="Unassembled WGS sequence"/>
</dbReference>
<feature type="compositionally biased region" description="Pro residues" evidence="2">
    <location>
        <begin position="1029"/>
        <end position="1038"/>
    </location>
</feature>
<gene>
    <name evidence="3" type="ORF">N7532_002093</name>
</gene>
<dbReference type="GO" id="GO:0072659">
    <property type="term" value="P:protein localization to plasma membrane"/>
    <property type="evidence" value="ECO:0007669"/>
    <property type="project" value="InterPro"/>
</dbReference>
<accession>A0A9W9G406</accession>
<organism evidence="3 4">
    <name type="scientific">Penicillium argentinense</name>
    <dbReference type="NCBI Taxonomy" id="1131581"/>
    <lineage>
        <taxon>Eukaryota</taxon>
        <taxon>Fungi</taxon>
        <taxon>Dikarya</taxon>
        <taxon>Ascomycota</taxon>
        <taxon>Pezizomycotina</taxon>
        <taxon>Eurotiomycetes</taxon>
        <taxon>Eurotiomycetidae</taxon>
        <taxon>Eurotiales</taxon>
        <taxon>Aspergillaceae</taxon>
        <taxon>Penicillium</taxon>
    </lineage>
</organism>
<reference evidence="3" key="1">
    <citation type="submission" date="2022-11" db="EMBL/GenBank/DDBJ databases">
        <authorList>
            <person name="Petersen C."/>
        </authorList>
    </citation>
    <scope>NUCLEOTIDE SEQUENCE</scope>
    <source>
        <strain evidence="3">IBT 30761</strain>
    </source>
</reference>
<dbReference type="SUPFAM" id="SSF48371">
    <property type="entry name" value="ARM repeat"/>
    <property type="match status" value="1"/>
</dbReference>
<dbReference type="GeneID" id="81353566"/>
<dbReference type="InterPro" id="IPR049150">
    <property type="entry name" value="EFR3_HEAT-like_rpt"/>
</dbReference>
<comment type="caution">
    <text evidence="3">The sequence shown here is derived from an EMBL/GenBank/DDBJ whole genome shotgun (WGS) entry which is preliminary data.</text>
</comment>
<feature type="compositionally biased region" description="Polar residues" evidence="2">
    <location>
        <begin position="908"/>
        <end position="918"/>
    </location>
</feature>
<proteinExistence type="inferred from homology"/>
<keyword evidence="4" id="KW-1185">Reference proteome</keyword>
<protein>
    <recommendedName>
        <fullName evidence="5">Protein EFR3</fullName>
    </recommendedName>
</protein>
<evidence type="ECO:0008006" key="5">
    <source>
        <dbReference type="Google" id="ProtNLM"/>
    </source>
</evidence>
<dbReference type="GO" id="GO:0005886">
    <property type="term" value="C:plasma membrane"/>
    <property type="evidence" value="ECO:0007669"/>
    <property type="project" value="TreeGrafter"/>
</dbReference>
<dbReference type="OrthoDB" id="19232at2759"/>